<proteinExistence type="predicted"/>
<evidence type="ECO:0000313" key="3">
    <source>
        <dbReference type="Proteomes" id="UP000000763"/>
    </source>
</evidence>
<accession>Q0IPV9</accession>
<dbReference type="PANTHER" id="PTHR12482:SF5">
    <property type="entry name" value="DUF676 DOMAIN-CONTAINING PROTEIN"/>
    <property type="match status" value="1"/>
</dbReference>
<dbReference type="Pfam" id="PF05057">
    <property type="entry name" value="DUF676"/>
    <property type="match status" value="1"/>
</dbReference>
<reference evidence="2 3" key="1">
    <citation type="journal article" date="2005" name="Nature">
        <title>The map-based sequence of the rice genome.</title>
        <authorList>
            <consortium name="International rice genome sequencing project (IRGSP)"/>
            <person name="Matsumoto T."/>
            <person name="Wu J."/>
            <person name="Kanamori H."/>
            <person name="Katayose Y."/>
            <person name="Fujisawa M."/>
            <person name="Namiki N."/>
            <person name="Mizuno H."/>
            <person name="Yamamoto K."/>
            <person name="Antonio B.A."/>
            <person name="Baba T."/>
            <person name="Sakata K."/>
            <person name="Nagamura Y."/>
            <person name="Aoki H."/>
            <person name="Arikawa K."/>
            <person name="Arita K."/>
            <person name="Bito T."/>
            <person name="Chiden Y."/>
            <person name="Fujitsuka N."/>
            <person name="Fukunaka R."/>
            <person name="Hamada M."/>
            <person name="Harada C."/>
            <person name="Hayashi A."/>
            <person name="Hijishita S."/>
            <person name="Honda M."/>
            <person name="Hosokawa S."/>
            <person name="Ichikawa Y."/>
            <person name="Idonuma A."/>
            <person name="Iijima M."/>
            <person name="Ikeda M."/>
            <person name="Ikeno M."/>
            <person name="Ito K."/>
            <person name="Ito S."/>
            <person name="Ito T."/>
            <person name="Ito Y."/>
            <person name="Ito Y."/>
            <person name="Iwabuchi A."/>
            <person name="Kamiya K."/>
            <person name="Karasawa W."/>
            <person name="Kurita K."/>
            <person name="Katagiri S."/>
            <person name="Kikuta A."/>
            <person name="Kobayashi H."/>
            <person name="Kobayashi N."/>
            <person name="Machita K."/>
            <person name="Maehara T."/>
            <person name="Masukawa M."/>
            <person name="Mizubayashi T."/>
            <person name="Mukai Y."/>
            <person name="Nagasaki H."/>
            <person name="Nagata Y."/>
            <person name="Naito S."/>
            <person name="Nakashima M."/>
            <person name="Nakama Y."/>
            <person name="Nakamichi Y."/>
            <person name="Nakamura M."/>
            <person name="Meguro A."/>
            <person name="Negishi M."/>
            <person name="Ohta I."/>
            <person name="Ohta T."/>
            <person name="Okamoto M."/>
            <person name="Ono N."/>
            <person name="Saji S."/>
            <person name="Sakaguchi M."/>
            <person name="Sakai K."/>
            <person name="Shibata M."/>
            <person name="Shimokawa T."/>
            <person name="Song J."/>
            <person name="Takazaki Y."/>
            <person name="Terasawa K."/>
            <person name="Tsugane M."/>
            <person name="Tsuji K."/>
            <person name="Ueda S."/>
            <person name="Waki K."/>
            <person name="Yamagata H."/>
            <person name="Yamamoto M."/>
            <person name="Yamamoto S."/>
            <person name="Yamane H."/>
            <person name="Yoshiki S."/>
            <person name="Yoshihara R."/>
            <person name="Yukawa K."/>
            <person name="Zhong H."/>
            <person name="Yano M."/>
            <person name="Yuan Q."/>
            <person name="Ouyang S."/>
            <person name="Liu J."/>
            <person name="Jones K.M."/>
            <person name="Gansberger K."/>
            <person name="Moffat K."/>
            <person name="Hill J."/>
            <person name="Bera J."/>
            <person name="Fadrosh D."/>
            <person name="Jin S."/>
            <person name="Johri S."/>
            <person name="Kim M."/>
            <person name="Overton L."/>
            <person name="Reardon M."/>
            <person name="Tsitrin T."/>
            <person name="Vuong H."/>
            <person name="Weaver B."/>
            <person name="Ciecko A."/>
            <person name="Tallon L."/>
            <person name="Jackson J."/>
            <person name="Pai G."/>
            <person name="Aken S.V."/>
            <person name="Utterback T."/>
            <person name="Reidmuller S."/>
            <person name="Feldblyum T."/>
            <person name="Hsiao J."/>
            <person name="Zismann V."/>
            <person name="Iobst S."/>
            <person name="de Vazeille A.R."/>
            <person name="Buell C.R."/>
            <person name="Ying K."/>
            <person name="Li Y."/>
            <person name="Lu T."/>
            <person name="Huang Y."/>
            <person name="Zhao Q."/>
            <person name="Feng Q."/>
            <person name="Zhang L."/>
            <person name="Zhu J."/>
            <person name="Weng Q."/>
            <person name="Mu J."/>
            <person name="Lu Y."/>
            <person name="Fan D."/>
            <person name="Liu Y."/>
            <person name="Guan J."/>
            <person name="Zhang Y."/>
            <person name="Yu S."/>
            <person name="Liu X."/>
            <person name="Zhang Y."/>
            <person name="Hong G."/>
            <person name="Han B."/>
            <person name="Choisne N."/>
            <person name="Demange N."/>
            <person name="Orjeda G."/>
            <person name="Samain S."/>
            <person name="Cattolico L."/>
            <person name="Pelletier E."/>
            <person name="Couloux A."/>
            <person name="Segurens B."/>
            <person name="Wincker P."/>
            <person name="D'Hont A."/>
            <person name="Scarpelli C."/>
            <person name="Weissenbach J."/>
            <person name="Salanoubat M."/>
            <person name="Quetier F."/>
            <person name="Yu Y."/>
            <person name="Kim H.R."/>
            <person name="Rambo T."/>
            <person name="Currie J."/>
            <person name="Collura K."/>
            <person name="Luo M."/>
            <person name="Yang T."/>
            <person name="Ammiraju J.S.S."/>
            <person name="Engler F."/>
            <person name="Soderlund C."/>
            <person name="Wing R.A."/>
            <person name="Palmer L.E."/>
            <person name="de la Bastide M."/>
            <person name="Spiegel L."/>
            <person name="Nascimento L."/>
            <person name="Zutavern T."/>
            <person name="O'Shaughnessy A."/>
            <person name="Dike S."/>
            <person name="Dedhia N."/>
            <person name="Preston R."/>
            <person name="Balija V."/>
            <person name="McCombie W.R."/>
            <person name="Chow T."/>
            <person name="Chen H."/>
            <person name="Chung M."/>
            <person name="Chen C."/>
            <person name="Shaw J."/>
            <person name="Wu H."/>
            <person name="Hsiao K."/>
            <person name="Chao Y."/>
            <person name="Chu M."/>
            <person name="Cheng C."/>
            <person name="Hour A."/>
            <person name="Lee P."/>
            <person name="Lin S."/>
            <person name="Lin Y."/>
            <person name="Liou J."/>
            <person name="Liu S."/>
            <person name="Hsing Y."/>
            <person name="Raghuvanshi S."/>
            <person name="Mohanty A."/>
            <person name="Bharti A.K."/>
            <person name="Gaur A."/>
            <person name="Gupta V."/>
            <person name="Kumar D."/>
            <person name="Ravi V."/>
            <person name="Vij S."/>
            <person name="Kapur A."/>
            <person name="Khurana P."/>
            <person name="Khurana P."/>
            <person name="Khurana J.P."/>
            <person name="Tyagi A.K."/>
            <person name="Gaikwad K."/>
            <person name="Singh A."/>
            <person name="Dalal V."/>
            <person name="Srivastava S."/>
            <person name="Dixit A."/>
            <person name="Pal A.K."/>
            <person name="Ghazi I.A."/>
            <person name="Yadav M."/>
            <person name="Pandit A."/>
            <person name="Bhargava A."/>
            <person name="Sureshbabu K."/>
            <person name="Batra K."/>
            <person name="Sharma T.R."/>
            <person name="Mohapatra T."/>
            <person name="Singh N.K."/>
            <person name="Messing J."/>
            <person name="Nelson A.B."/>
            <person name="Fuks G."/>
            <person name="Kavchok S."/>
            <person name="Keizer G."/>
            <person name="Linton E."/>
            <person name="Llaca V."/>
            <person name="Song R."/>
            <person name="Tanyolac B."/>
            <person name="Young S."/>
            <person name="Ho-Il K."/>
            <person name="Hahn J.H."/>
            <person name="Sangsakoo G."/>
            <person name="Vanavichit A."/>
            <person name="de Mattos Luiz.A.T."/>
            <person name="Zimmer P.D."/>
            <person name="Malone G."/>
            <person name="Dellagostin O."/>
            <person name="de Oliveira A.C."/>
            <person name="Bevan M."/>
            <person name="Bancroft I."/>
            <person name="Minx P."/>
            <person name="Cordum H."/>
            <person name="Wilson R."/>
            <person name="Cheng Z."/>
            <person name="Jin W."/>
            <person name="Jiang J."/>
            <person name="Leong S.A."/>
            <person name="Iwama H."/>
            <person name="Gojobori T."/>
            <person name="Itoh T."/>
            <person name="Niimura Y."/>
            <person name="Fujii Y."/>
            <person name="Habara T."/>
            <person name="Sakai H."/>
            <person name="Sato Y."/>
            <person name="Wilson G."/>
            <person name="Kumar K."/>
            <person name="McCouch S."/>
            <person name="Juretic N."/>
            <person name="Hoen D."/>
            <person name="Wright S."/>
            <person name="Bruskiewich R."/>
            <person name="Bureau T."/>
            <person name="Miyao A."/>
            <person name="Hirochika H."/>
            <person name="Nishikawa T."/>
            <person name="Kadowaki K."/>
            <person name="Sugiura M."/>
            <person name="Burr B."/>
            <person name="Sasaki T."/>
        </authorList>
    </citation>
    <scope>NUCLEOTIDE SEQUENCE [LARGE SCALE GENOMIC DNA]</scope>
    <source>
        <strain evidence="3">cv. Nipponbare</strain>
    </source>
</reference>
<name>Q0IPV9_ORYSJ</name>
<evidence type="ECO:0000259" key="1">
    <source>
        <dbReference type="Pfam" id="PF05057"/>
    </source>
</evidence>
<feature type="non-terminal residue" evidence="2">
    <location>
        <position position="1"/>
    </location>
</feature>
<dbReference type="Proteomes" id="UP000000763">
    <property type="component" value="Chromosome 12"/>
</dbReference>
<dbReference type="KEGG" id="dosa:Os12g0164800"/>
<dbReference type="ESTHER" id="orysa-q2qx94">
    <property type="family name" value="Duf_676"/>
</dbReference>
<dbReference type="EMBL" id="AP008218">
    <property type="protein sequence ID" value="BAF29256.2"/>
    <property type="molecule type" value="Genomic_DNA"/>
</dbReference>
<evidence type="ECO:0000313" key="2">
    <source>
        <dbReference type="EMBL" id="BAF29256.2"/>
    </source>
</evidence>
<protein>
    <submittedName>
        <fullName evidence="2">Os12g0164800 protein</fullName>
    </submittedName>
</protein>
<dbReference type="InterPro" id="IPR007751">
    <property type="entry name" value="DUF676_lipase-like"/>
</dbReference>
<feature type="domain" description="DUF676" evidence="1">
    <location>
        <begin position="11"/>
        <end position="71"/>
    </location>
</feature>
<dbReference type="AlphaFoldDB" id="Q0IPV9"/>
<reference evidence="3" key="2">
    <citation type="journal article" date="2008" name="Nucleic Acids Res.">
        <title>The rice annotation project database (RAP-DB): 2008 update.</title>
        <authorList>
            <consortium name="The rice annotation project (RAP)"/>
        </authorList>
    </citation>
    <scope>GENOME REANNOTATION</scope>
    <source>
        <strain evidence="3">cv. Nipponbare</strain>
    </source>
</reference>
<sequence length="104" mass="11999">IEPALQPYLKNLYTYMSISGPHLGYWYSSNSLFNSGLWLLKKLKGAQCIHQLTFSDDQDPQNTFFYKLCKVWYHPLLRSVVHSVILSVANLYQILELAISCSLL</sequence>
<gene>
    <name evidence="2" type="ordered locus">Os12g0164800</name>
</gene>
<dbReference type="InterPro" id="IPR044294">
    <property type="entry name" value="Lipase-like"/>
</dbReference>
<organism evidence="2 3">
    <name type="scientific">Oryza sativa subsp. japonica</name>
    <name type="common">Rice</name>
    <dbReference type="NCBI Taxonomy" id="39947"/>
    <lineage>
        <taxon>Eukaryota</taxon>
        <taxon>Viridiplantae</taxon>
        <taxon>Streptophyta</taxon>
        <taxon>Embryophyta</taxon>
        <taxon>Tracheophyta</taxon>
        <taxon>Spermatophyta</taxon>
        <taxon>Magnoliopsida</taxon>
        <taxon>Liliopsida</taxon>
        <taxon>Poales</taxon>
        <taxon>Poaceae</taxon>
        <taxon>BOP clade</taxon>
        <taxon>Oryzoideae</taxon>
        <taxon>Oryzeae</taxon>
        <taxon>Oryzinae</taxon>
        <taxon>Oryza</taxon>
        <taxon>Oryza sativa</taxon>
    </lineage>
</organism>
<dbReference type="PANTHER" id="PTHR12482">
    <property type="entry name" value="LIPASE ROG1-RELATED-RELATED"/>
    <property type="match status" value="1"/>
</dbReference>